<dbReference type="Ensembl" id="ENSPMGT00000005231.1">
    <property type="protein sequence ID" value="ENSPMGP00000004930.1"/>
    <property type="gene ID" value="ENSPMGG00000004166.1"/>
</dbReference>
<sequence>MSGSLTSGGEMSNTELLQQMALWQWLTSQSEDDRGVLASVTGVRLASELFNRITGQDQINAFKRECIVGIADFLKQNPGATEAQINSEVEKRVVLFAARVQALNQQPLL</sequence>
<protein>
    <submittedName>
        <fullName evidence="1">Uncharacterized protein</fullName>
    </submittedName>
</protein>
<keyword evidence="2" id="KW-1185">Reference proteome</keyword>
<proteinExistence type="predicted"/>
<name>A0A3B3ZK53_9GOBI</name>
<organism evidence="1 2">
    <name type="scientific">Periophthalmus magnuspinnatus</name>
    <dbReference type="NCBI Taxonomy" id="409849"/>
    <lineage>
        <taxon>Eukaryota</taxon>
        <taxon>Metazoa</taxon>
        <taxon>Chordata</taxon>
        <taxon>Craniata</taxon>
        <taxon>Vertebrata</taxon>
        <taxon>Euteleostomi</taxon>
        <taxon>Actinopterygii</taxon>
        <taxon>Neopterygii</taxon>
        <taxon>Teleostei</taxon>
        <taxon>Neoteleostei</taxon>
        <taxon>Acanthomorphata</taxon>
        <taxon>Gobiaria</taxon>
        <taxon>Gobiiformes</taxon>
        <taxon>Gobioidei</taxon>
        <taxon>Gobiidae</taxon>
        <taxon>Oxudercinae</taxon>
        <taxon>Periophthalmus</taxon>
    </lineage>
</organism>
<reference evidence="1" key="2">
    <citation type="submission" date="2025-09" db="UniProtKB">
        <authorList>
            <consortium name="Ensembl"/>
        </authorList>
    </citation>
    <scope>IDENTIFICATION</scope>
</reference>
<dbReference type="AlphaFoldDB" id="A0A3B3ZK53"/>
<accession>A0A3B3ZK53</accession>
<reference evidence="1" key="1">
    <citation type="submission" date="2025-08" db="UniProtKB">
        <authorList>
            <consortium name="Ensembl"/>
        </authorList>
    </citation>
    <scope>IDENTIFICATION</scope>
</reference>
<evidence type="ECO:0000313" key="1">
    <source>
        <dbReference type="Ensembl" id="ENSPMGP00000004930.1"/>
    </source>
</evidence>
<evidence type="ECO:0000313" key="2">
    <source>
        <dbReference type="Proteomes" id="UP000261520"/>
    </source>
</evidence>
<dbReference type="STRING" id="409849.ENSPMGP00000004930"/>
<dbReference type="Proteomes" id="UP000261520">
    <property type="component" value="Unplaced"/>
</dbReference>